<protein>
    <recommendedName>
        <fullName evidence="4">F-box domain-containing protein</fullName>
    </recommendedName>
</protein>
<keyword evidence="3" id="KW-1185">Reference proteome</keyword>
<comment type="caution">
    <text evidence="2">The sequence shown here is derived from an EMBL/GenBank/DDBJ whole genome shotgun (WGS) entry which is preliminary data.</text>
</comment>
<dbReference type="AlphaFoldDB" id="A0AAV9JN22"/>
<evidence type="ECO:0000256" key="1">
    <source>
        <dbReference type="SAM" id="MobiDB-lite"/>
    </source>
</evidence>
<gene>
    <name evidence="2" type="ORF">LTR36_001490</name>
</gene>
<evidence type="ECO:0008006" key="4">
    <source>
        <dbReference type="Google" id="ProtNLM"/>
    </source>
</evidence>
<dbReference type="EMBL" id="JAVFHQ010000013">
    <property type="protein sequence ID" value="KAK4546758.1"/>
    <property type="molecule type" value="Genomic_DNA"/>
</dbReference>
<dbReference type="Proteomes" id="UP001324427">
    <property type="component" value="Unassembled WGS sequence"/>
</dbReference>
<dbReference type="CDD" id="cd09917">
    <property type="entry name" value="F-box_SF"/>
    <property type="match status" value="1"/>
</dbReference>
<feature type="region of interest" description="Disordered" evidence="1">
    <location>
        <begin position="465"/>
        <end position="504"/>
    </location>
</feature>
<evidence type="ECO:0000313" key="2">
    <source>
        <dbReference type="EMBL" id="KAK4546758.1"/>
    </source>
</evidence>
<sequence>MDSLPPELLDFIAGHCEHADLKNMRRSCRKLRQASTPLVFEHHYMASFAHSLQEFIALARSPLAKHVRKLTFYSDMLPHWTTSEEWESHIDTRPYFLNSQGLVNLDHRMRCEKCWLELDVQCPALGATSKLATLASVMERLPRHAYGKTDLISGWKAFAKLTSHAGILLQERPRLMFKEHLAMLPNLRFASVTSAVQFRGSTSTWPVWKRLLPKILVSPDNWIYSGGTKTPGGELKNLIQGQATVFLLEGVGYRAGLSGVKHMPVLGIETTYRASFEDLIAVSRRMTHGRVPPEQATRWLTLVEGFKHLTSLRLDNPRANVSRHKLAQETADLLRAATQLRRLDLRFIDAEESWAPEGALGVVKSPITLLFHGTNGVIWRYLEHLALAVNVPSKGFLGFLRYHSPTLCSLELRDATVYDPQDLFQEIPRIVKLKHVYAERVYFAQDLENDSIFWKCAVTRGTDYDDEHEKGEYQSGSDDSDEDSEHDGMPGGNSNDNDNDDSVT</sequence>
<name>A0AAV9JN22_9PEZI</name>
<reference evidence="2 3" key="1">
    <citation type="submission" date="2021-11" db="EMBL/GenBank/DDBJ databases">
        <title>Black yeast isolated from Biological Soil Crust.</title>
        <authorList>
            <person name="Kurbessoian T."/>
        </authorList>
    </citation>
    <scope>NUCLEOTIDE SEQUENCE [LARGE SCALE GENOMIC DNA]</scope>
    <source>
        <strain evidence="2 3">CCFEE 5522</strain>
    </source>
</reference>
<accession>A0AAV9JN22</accession>
<evidence type="ECO:0000313" key="3">
    <source>
        <dbReference type="Proteomes" id="UP001324427"/>
    </source>
</evidence>
<proteinExistence type="predicted"/>
<organism evidence="2 3">
    <name type="scientific">Oleoguttula mirabilis</name>
    <dbReference type="NCBI Taxonomy" id="1507867"/>
    <lineage>
        <taxon>Eukaryota</taxon>
        <taxon>Fungi</taxon>
        <taxon>Dikarya</taxon>
        <taxon>Ascomycota</taxon>
        <taxon>Pezizomycotina</taxon>
        <taxon>Dothideomycetes</taxon>
        <taxon>Dothideomycetidae</taxon>
        <taxon>Mycosphaerellales</taxon>
        <taxon>Teratosphaeriaceae</taxon>
        <taxon>Oleoguttula</taxon>
    </lineage>
</organism>